<accession>A0AB34K5R6</accession>
<comment type="caution">
    <text evidence="1">The sequence shown here is derived from an EMBL/GenBank/DDBJ whole genome shotgun (WGS) entry which is preliminary data.</text>
</comment>
<sequence>MAAAPGKGEEAPSVVEVCSDGTKRLKLTDFGKAAAEKARQKAEERAALVSECSERGEVSLQWKQSGGEKVEELLEHTTLVDMRYLCDLILFKGILPRWQELPEGAKITKDTVWRLQGIMEFLPVMVLSYPWSDPFHPDRMGEMLRCLFPVFWQMLGKVDYDQRMYPKELGKFPTVGVMVDYASLPQVPRTEAEQALFNQGLSNMHFWYAHPCTTVLCVDAPLNKAVEYSNMKGYYERGWCYLEKRLSALVKENEFFLSLGSVADILAEYDSWAAADKFKKLGDYDDFKTTLAAGRLPPMSPDSVAKEMRSQIASGELSFSYAADAEVVIEMYRKGFIETFRQYKVYKPDADMVDFSDLGWRDSDAYILADALKFMAENDCAQEGLHFDVGIDGVAAAAAGALKKGLANDFSPAARQALLDAAQQAGVKLHSKFEENDKDSLMWKTDAEREALREKRLKKLLDEGHESVVRMYDNRSE</sequence>
<keyword evidence="2" id="KW-1185">Reference proteome</keyword>
<proteinExistence type="predicted"/>
<organism evidence="1 2">
    <name type="scientific">Prymnesium parvum</name>
    <name type="common">Toxic golden alga</name>
    <dbReference type="NCBI Taxonomy" id="97485"/>
    <lineage>
        <taxon>Eukaryota</taxon>
        <taxon>Haptista</taxon>
        <taxon>Haptophyta</taxon>
        <taxon>Prymnesiophyceae</taxon>
        <taxon>Prymnesiales</taxon>
        <taxon>Prymnesiaceae</taxon>
        <taxon>Prymnesium</taxon>
    </lineage>
</organism>
<evidence type="ECO:0000313" key="2">
    <source>
        <dbReference type="Proteomes" id="UP001515480"/>
    </source>
</evidence>
<gene>
    <name evidence="1" type="ORF">AB1Y20_009909</name>
</gene>
<dbReference type="EMBL" id="JBGBPQ010000002">
    <property type="protein sequence ID" value="KAL1528568.1"/>
    <property type="molecule type" value="Genomic_DNA"/>
</dbReference>
<protein>
    <submittedName>
        <fullName evidence="1">Uncharacterized protein</fullName>
    </submittedName>
</protein>
<name>A0AB34K5R6_PRYPA</name>
<reference evidence="1 2" key="1">
    <citation type="journal article" date="2024" name="Science">
        <title>Giant polyketide synthase enzymes in the biosynthesis of giant marine polyether toxins.</title>
        <authorList>
            <person name="Fallon T.R."/>
            <person name="Shende V.V."/>
            <person name="Wierzbicki I.H."/>
            <person name="Pendleton A.L."/>
            <person name="Watervoot N.F."/>
            <person name="Auber R.P."/>
            <person name="Gonzalez D.J."/>
            <person name="Wisecaver J.H."/>
            <person name="Moore B.S."/>
        </authorList>
    </citation>
    <scope>NUCLEOTIDE SEQUENCE [LARGE SCALE GENOMIC DNA]</scope>
    <source>
        <strain evidence="1 2">12B1</strain>
    </source>
</reference>
<dbReference type="AlphaFoldDB" id="A0AB34K5R6"/>
<dbReference type="Proteomes" id="UP001515480">
    <property type="component" value="Unassembled WGS sequence"/>
</dbReference>
<evidence type="ECO:0000313" key="1">
    <source>
        <dbReference type="EMBL" id="KAL1528568.1"/>
    </source>
</evidence>